<reference evidence="2 3" key="2">
    <citation type="submission" date="2018-11" db="EMBL/GenBank/DDBJ databases">
        <authorList>
            <consortium name="Pathogen Informatics"/>
        </authorList>
    </citation>
    <scope>NUCLEOTIDE SEQUENCE [LARGE SCALE GENOMIC DNA]</scope>
</reference>
<accession>A0A0M3K4D5</accession>
<organism evidence="4">
    <name type="scientific">Anisakis simplex</name>
    <name type="common">Herring worm</name>
    <dbReference type="NCBI Taxonomy" id="6269"/>
    <lineage>
        <taxon>Eukaryota</taxon>
        <taxon>Metazoa</taxon>
        <taxon>Ecdysozoa</taxon>
        <taxon>Nematoda</taxon>
        <taxon>Chromadorea</taxon>
        <taxon>Rhabditida</taxon>
        <taxon>Spirurina</taxon>
        <taxon>Ascaridomorpha</taxon>
        <taxon>Ascaridoidea</taxon>
        <taxon>Anisakidae</taxon>
        <taxon>Anisakis</taxon>
        <taxon>Anisakis simplex complex</taxon>
    </lineage>
</organism>
<evidence type="ECO:0000313" key="2">
    <source>
        <dbReference type="EMBL" id="VDK54580.1"/>
    </source>
</evidence>
<dbReference type="Proteomes" id="UP000267096">
    <property type="component" value="Unassembled WGS sequence"/>
</dbReference>
<reference evidence="4" key="1">
    <citation type="submission" date="2017-02" db="UniProtKB">
        <authorList>
            <consortium name="WormBaseParasite"/>
        </authorList>
    </citation>
    <scope>IDENTIFICATION</scope>
</reference>
<dbReference type="InterPro" id="IPR007284">
    <property type="entry name" value="Ground-like_dom"/>
</dbReference>
<dbReference type="Pfam" id="PF04155">
    <property type="entry name" value="Ground-like"/>
    <property type="match status" value="1"/>
</dbReference>
<proteinExistence type="predicted"/>
<evidence type="ECO:0000313" key="3">
    <source>
        <dbReference type="Proteomes" id="UP000267096"/>
    </source>
</evidence>
<gene>
    <name evidence="2" type="ORF">ASIM_LOCUS15233</name>
</gene>
<dbReference type="OrthoDB" id="5812274at2759"/>
<name>A0A0M3K4D5_ANISI</name>
<protein>
    <submittedName>
        <fullName evidence="4">Ground-like domain-containing protein</fullName>
    </submittedName>
</protein>
<evidence type="ECO:0000313" key="4">
    <source>
        <dbReference type="WBParaSite" id="ASIM_0001582601-mRNA-1"/>
    </source>
</evidence>
<dbReference type="EMBL" id="UYRR01032195">
    <property type="protein sequence ID" value="VDK54580.1"/>
    <property type="molecule type" value="Genomic_DNA"/>
</dbReference>
<dbReference type="AlphaFoldDB" id="A0A0M3K4D5"/>
<sequence length="58" mass="6715">MTSDMAMAKRNIQRAVERVFMADFNVICAKKSFSYVSHTDTYCQISRPDVTCYAFMAY</sequence>
<feature type="domain" description="Ground-like" evidence="1">
    <location>
        <begin position="2"/>
        <end position="55"/>
    </location>
</feature>
<dbReference type="WBParaSite" id="ASIM_0001582601-mRNA-1">
    <property type="protein sequence ID" value="ASIM_0001582601-mRNA-1"/>
    <property type="gene ID" value="ASIM_0001582601"/>
</dbReference>
<evidence type="ECO:0000259" key="1">
    <source>
        <dbReference type="Pfam" id="PF04155"/>
    </source>
</evidence>
<keyword evidence="3" id="KW-1185">Reference proteome</keyword>